<evidence type="ECO:0000313" key="6">
    <source>
        <dbReference type="Proteomes" id="UP000075606"/>
    </source>
</evidence>
<keyword evidence="3" id="KW-0804">Transcription</keyword>
<dbReference type="SMART" id="SM00342">
    <property type="entry name" value="HTH_ARAC"/>
    <property type="match status" value="1"/>
</dbReference>
<evidence type="ECO:0000256" key="2">
    <source>
        <dbReference type="ARBA" id="ARBA00023125"/>
    </source>
</evidence>
<evidence type="ECO:0000259" key="4">
    <source>
        <dbReference type="PROSITE" id="PS01124"/>
    </source>
</evidence>
<feature type="domain" description="HTH araC/xylS-type" evidence="4">
    <location>
        <begin position="162"/>
        <end position="265"/>
    </location>
</feature>
<dbReference type="AlphaFoldDB" id="A0A150XF37"/>
<dbReference type="Gene3D" id="1.10.10.60">
    <property type="entry name" value="Homeodomain-like"/>
    <property type="match status" value="2"/>
</dbReference>
<dbReference type="STRING" id="333140.AWW68_00785"/>
<comment type="caution">
    <text evidence="5">The sequence shown here is derived from an EMBL/GenBank/DDBJ whole genome shotgun (WGS) entry which is preliminary data.</text>
</comment>
<organism evidence="5 6">
    <name type="scientific">Roseivirga spongicola</name>
    <dbReference type="NCBI Taxonomy" id="333140"/>
    <lineage>
        <taxon>Bacteria</taxon>
        <taxon>Pseudomonadati</taxon>
        <taxon>Bacteroidota</taxon>
        <taxon>Cytophagia</taxon>
        <taxon>Cytophagales</taxon>
        <taxon>Roseivirgaceae</taxon>
        <taxon>Roseivirga</taxon>
    </lineage>
</organism>
<protein>
    <recommendedName>
        <fullName evidence="4">HTH araC/xylS-type domain-containing protein</fullName>
    </recommendedName>
</protein>
<evidence type="ECO:0000256" key="1">
    <source>
        <dbReference type="ARBA" id="ARBA00023015"/>
    </source>
</evidence>
<reference evidence="5 6" key="1">
    <citation type="submission" date="2016-01" db="EMBL/GenBank/DDBJ databases">
        <title>Genome sequencing of Roseivirga spongicola UST030701-084.</title>
        <authorList>
            <person name="Selvaratnam C."/>
            <person name="Thevarajoo S."/>
            <person name="Goh K.M."/>
            <person name="Ee R."/>
            <person name="Chan K.-G."/>
            <person name="Chong C.S."/>
        </authorList>
    </citation>
    <scope>NUCLEOTIDE SEQUENCE [LARGE SCALE GENOMIC DNA]</scope>
    <source>
        <strain evidence="5 6">UST030701-084</strain>
    </source>
</reference>
<accession>A0A150XF37</accession>
<keyword evidence="2" id="KW-0238">DNA-binding</keyword>
<keyword evidence="6" id="KW-1185">Reference proteome</keyword>
<dbReference type="InterPro" id="IPR020449">
    <property type="entry name" value="Tscrpt_reg_AraC-type_HTH"/>
</dbReference>
<dbReference type="SUPFAM" id="SSF51215">
    <property type="entry name" value="Regulatory protein AraC"/>
    <property type="match status" value="1"/>
</dbReference>
<dbReference type="InterPro" id="IPR003313">
    <property type="entry name" value="AraC-bd"/>
</dbReference>
<evidence type="ECO:0000313" key="5">
    <source>
        <dbReference type="EMBL" id="KYG77335.1"/>
    </source>
</evidence>
<dbReference type="InterPro" id="IPR037923">
    <property type="entry name" value="HTH-like"/>
</dbReference>
<dbReference type="InterPro" id="IPR009057">
    <property type="entry name" value="Homeodomain-like_sf"/>
</dbReference>
<proteinExistence type="predicted"/>
<dbReference type="PROSITE" id="PS01124">
    <property type="entry name" value="HTH_ARAC_FAMILY_2"/>
    <property type="match status" value="1"/>
</dbReference>
<keyword evidence="1" id="KW-0805">Transcription regulation</keyword>
<dbReference type="PRINTS" id="PR00032">
    <property type="entry name" value="HTHARAC"/>
</dbReference>
<name>A0A150XF37_9BACT</name>
<dbReference type="Pfam" id="PF02311">
    <property type="entry name" value="AraC_binding"/>
    <property type="match status" value="1"/>
</dbReference>
<dbReference type="InterPro" id="IPR018060">
    <property type="entry name" value="HTH_AraC"/>
</dbReference>
<dbReference type="SUPFAM" id="SSF46689">
    <property type="entry name" value="Homeodomain-like"/>
    <property type="match status" value="1"/>
</dbReference>
<dbReference type="GO" id="GO:0003700">
    <property type="term" value="F:DNA-binding transcription factor activity"/>
    <property type="evidence" value="ECO:0007669"/>
    <property type="project" value="InterPro"/>
</dbReference>
<dbReference type="GO" id="GO:0043565">
    <property type="term" value="F:sequence-specific DNA binding"/>
    <property type="evidence" value="ECO:0007669"/>
    <property type="project" value="InterPro"/>
</dbReference>
<sequence>METVRLEMPSFRHNFYQVALLESGGGTVTSAGQAFDLDNFTIFFIQPGQINYWNIPKDWRGYYFSISESFYTVPLDGFRSLNDFPFFQKFTQGFKLKREEAKVILELFERINQEYHSPSMFNQAIIKSYVCSILGYCIRFYERGRDEERVEKLKLGLVDHFQKLLRDYGQEVGSGLITDHKSVTDFANELAISSKHLSEVIKKSTGQSPIEHINQVLIDEAKKLLITTDMAIKELGYYLGFSSPSYFTRLFKKYTGSSPAQFRKA</sequence>
<dbReference type="EMBL" id="LRPC01000001">
    <property type="protein sequence ID" value="KYG77335.1"/>
    <property type="molecule type" value="Genomic_DNA"/>
</dbReference>
<dbReference type="PANTHER" id="PTHR43280:SF32">
    <property type="entry name" value="TRANSCRIPTIONAL REGULATORY PROTEIN"/>
    <property type="match status" value="1"/>
</dbReference>
<dbReference type="Pfam" id="PF12833">
    <property type="entry name" value="HTH_18"/>
    <property type="match status" value="1"/>
</dbReference>
<evidence type="ECO:0000256" key="3">
    <source>
        <dbReference type="ARBA" id="ARBA00023163"/>
    </source>
</evidence>
<gene>
    <name evidence="5" type="ORF">AWW68_00785</name>
</gene>
<dbReference type="Proteomes" id="UP000075606">
    <property type="component" value="Unassembled WGS sequence"/>
</dbReference>
<dbReference type="PANTHER" id="PTHR43280">
    <property type="entry name" value="ARAC-FAMILY TRANSCRIPTIONAL REGULATOR"/>
    <property type="match status" value="1"/>
</dbReference>